<evidence type="ECO:0000256" key="1">
    <source>
        <dbReference type="SAM" id="Coils"/>
    </source>
</evidence>
<feature type="region of interest" description="Disordered" evidence="2">
    <location>
        <begin position="627"/>
        <end position="683"/>
    </location>
</feature>
<feature type="coiled-coil region" evidence="1">
    <location>
        <begin position="462"/>
        <end position="496"/>
    </location>
</feature>
<feature type="compositionally biased region" description="Low complexity" evidence="2">
    <location>
        <begin position="718"/>
        <end position="728"/>
    </location>
</feature>
<feature type="compositionally biased region" description="Polar residues" evidence="2">
    <location>
        <begin position="548"/>
        <end position="557"/>
    </location>
</feature>
<evidence type="ECO:0000256" key="2">
    <source>
        <dbReference type="SAM" id="MobiDB-lite"/>
    </source>
</evidence>
<feature type="region of interest" description="Disordered" evidence="2">
    <location>
        <begin position="860"/>
        <end position="892"/>
    </location>
</feature>
<feature type="compositionally biased region" description="Low complexity" evidence="2">
    <location>
        <begin position="386"/>
        <end position="403"/>
    </location>
</feature>
<name>A0A077QXM9_9BASI</name>
<reference evidence="3" key="1">
    <citation type="journal article" date="2014" name="Genome Biol. Evol.">
        <title>Gene Loss Rather Than Gene Gain Is Associated with a Host Jump from Monocots to Dicots in the Smut Fungus Melanopsichium pennsylvanicum.</title>
        <authorList>
            <person name="Sharma R."/>
            <person name="Mishra B."/>
            <person name="Runge F."/>
            <person name="Thines M."/>
        </authorList>
    </citation>
    <scope>NUCLEOTIDE SEQUENCE</scope>
    <source>
        <strain evidence="3">4</strain>
    </source>
</reference>
<feature type="region of interest" description="Disordered" evidence="2">
    <location>
        <begin position="718"/>
        <end position="738"/>
    </location>
</feature>
<feature type="region of interest" description="Disordered" evidence="2">
    <location>
        <begin position="165"/>
        <end position="185"/>
    </location>
</feature>
<proteinExistence type="predicted"/>
<feature type="compositionally biased region" description="Polar residues" evidence="2">
    <location>
        <begin position="509"/>
        <end position="524"/>
    </location>
</feature>
<feature type="compositionally biased region" description="Basic and acidic residues" evidence="2">
    <location>
        <begin position="534"/>
        <end position="544"/>
    </location>
</feature>
<organism evidence="3">
    <name type="scientific">Melanopsichium pennsylvanicum 4</name>
    <dbReference type="NCBI Taxonomy" id="1398559"/>
    <lineage>
        <taxon>Eukaryota</taxon>
        <taxon>Fungi</taxon>
        <taxon>Dikarya</taxon>
        <taxon>Basidiomycota</taxon>
        <taxon>Ustilaginomycotina</taxon>
        <taxon>Ustilaginomycetes</taxon>
        <taxon>Ustilaginales</taxon>
        <taxon>Ustilaginaceae</taxon>
        <taxon>Melanopsichium</taxon>
    </lineage>
</organism>
<feature type="compositionally biased region" description="Polar residues" evidence="2">
    <location>
        <begin position="165"/>
        <end position="178"/>
    </location>
</feature>
<feature type="region of interest" description="Disordered" evidence="2">
    <location>
        <begin position="509"/>
        <end position="604"/>
    </location>
</feature>
<feature type="compositionally biased region" description="Low complexity" evidence="2">
    <location>
        <begin position="240"/>
        <end position="256"/>
    </location>
</feature>
<accession>A0A077QXM9</accession>
<evidence type="ECO:0000313" key="3">
    <source>
        <dbReference type="EMBL" id="CDI51252.1"/>
    </source>
</evidence>
<feature type="compositionally biased region" description="Polar residues" evidence="2">
    <location>
        <begin position="229"/>
        <end position="239"/>
    </location>
</feature>
<feature type="region of interest" description="Disordered" evidence="2">
    <location>
        <begin position="303"/>
        <end position="407"/>
    </location>
</feature>
<feature type="compositionally biased region" description="Basic and acidic residues" evidence="2">
    <location>
        <begin position="261"/>
        <end position="271"/>
    </location>
</feature>
<sequence>MSAIEQKAEAFCSPTSLSNTAEIVTAQKVSRKLAHAAPIAHYRNHFRSNSVELRKHTQSKESNNPASVVAIIGSPRFMPSPVPPPTSALPPTPGVSAVTLPTLGGHDELSHRRSNGSSYAAPSILSRSIRKMFRHLSAGLTPEEHSELVQKVLTDLRPAHASTTVLPFSRASRPNSKVSHTRSNKMSFFNSNEAVKDVANTKTAGKRLSASSQGTGSSSSRQSSDEKLGTSQITSTTLDPSTPQLSRSRSPTPTTSVNEMSRNDTKEKVKGPEIATGQVIVDDEKATLSPKDALESLRVLENTFERSNPNSPLEATFTKDSTFSQTTAVASPTKNAAETQEASVAFSNTGGSVSPPPRSKRSSSYRKSVPTLGELTNGGKKAQGISSQSSSTASSVRTSSPSSADMETPSWIVSLTTLEAIRVLAFQQGESVGTQSGLSKSSAIPAETSASTNEVSALRYALNFTLNRADKLAEALNRATEEKTKVESELEILRRNVLSMLGSKPMFVASSSPQSCYESNGSRQRMNEDDDIAEKEKDADHHVEVAGSTKSVPASATRQHDALSRSNSVDTTAAAATVSRPLRAGDTPRAAPSTTNVTVPAKSSGGVSIASLRKNLPFTNVAASADAQRYAPSSRKGPSVDGEEYGCQPEQDGEDEDEDDEFDMYPFGAPIRKAPSAQPGLSMTDFLNASRMSNAEIAERDARMELEREDSSAITDFHSAASSTSSHAPLYKPSSMRSLDPHRRGFFKGITKLVDQERAKHTSRRTLLISRPSLASLSPKTTTLISRSNGGIARSTPSTNLRNSKGNGFTLAYEEKLIIPNYLGTTPSAILGARSNETRQKTASVTSDLSESFERQSLREARMRVGQKQQKREGAEKWSGSEAHRGLAIPLI</sequence>
<keyword evidence="1" id="KW-0175">Coiled coil</keyword>
<feature type="compositionally biased region" description="Acidic residues" evidence="2">
    <location>
        <begin position="651"/>
        <end position="663"/>
    </location>
</feature>
<dbReference type="EMBL" id="HG529495">
    <property type="protein sequence ID" value="CDI51252.1"/>
    <property type="molecule type" value="Genomic_DNA"/>
</dbReference>
<feature type="region of interest" description="Disordered" evidence="2">
    <location>
        <begin position="202"/>
        <end position="277"/>
    </location>
</feature>
<dbReference type="AlphaFoldDB" id="A0A077QXM9"/>
<protein>
    <submittedName>
        <fullName evidence="3">Uncharacterized protein</fullName>
    </submittedName>
</protein>
<feature type="compositionally biased region" description="Low complexity" evidence="2">
    <location>
        <begin position="209"/>
        <end position="222"/>
    </location>
</feature>
<feature type="compositionally biased region" description="Polar residues" evidence="2">
    <location>
        <begin position="305"/>
        <end position="351"/>
    </location>
</feature>